<dbReference type="AlphaFoldDB" id="A0A1I6QKC4"/>
<dbReference type="OrthoDB" id="7913455at2"/>
<dbReference type="RefSeq" id="WP_092419209.1">
    <property type="nucleotide sequence ID" value="NZ_FNCL01000001.1"/>
</dbReference>
<feature type="region of interest" description="Disordered" evidence="1">
    <location>
        <begin position="1"/>
        <end position="20"/>
    </location>
</feature>
<keyword evidence="3" id="KW-1185">Reference proteome</keyword>
<reference evidence="3" key="1">
    <citation type="submission" date="2016-10" db="EMBL/GenBank/DDBJ databases">
        <authorList>
            <person name="Varghese N."/>
            <person name="Submissions S."/>
        </authorList>
    </citation>
    <scope>NUCLEOTIDE SEQUENCE [LARGE SCALE GENOMIC DNA]</scope>
    <source>
        <strain evidence="3">DSM 26894</strain>
    </source>
</reference>
<dbReference type="STRING" id="311180.SAMN04488050_102127"/>
<name>A0A1I6QKC4_9RHOB</name>
<accession>A0A1I6QKC4</accession>
<evidence type="ECO:0008006" key="4">
    <source>
        <dbReference type="Google" id="ProtNLM"/>
    </source>
</evidence>
<evidence type="ECO:0000313" key="2">
    <source>
        <dbReference type="EMBL" id="SFS52840.1"/>
    </source>
</evidence>
<dbReference type="Proteomes" id="UP000199392">
    <property type="component" value="Unassembled WGS sequence"/>
</dbReference>
<organism evidence="2 3">
    <name type="scientific">Alloyangia pacifica</name>
    <dbReference type="NCBI Taxonomy" id="311180"/>
    <lineage>
        <taxon>Bacteria</taxon>
        <taxon>Pseudomonadati</taxon>
        <taxon>Pseudomonadota</taxon>
        <taxon>Alphaproteobacteria</taxon>
        <taxon>Rhodobacterales</taxon>
        <taxon>Roseobacteraceae</taxon>
        <taxon>Alloyangia</taxon>
    </lineage>
</organism>
<sequence length="437" mass="47105">MSQNFVTNTPPSTTSGSAFATQTDDRSDALLTMHSGAVRPPYAKAGTAWLKNDGSPWVLYFYDGAQDVQLATVDPVTHVISWNLADSYDPDLAAIAGLSPTKNDQLVYRDGAWAAVPGLLSGLRNRLINPLFYVDFQAQNTGVTADARHVVEGWVLSHSNDVTTQTLSRVTGDSVPYSLRYAVTTGSDPSLAAGAYAAIETAVEGNDLADALWGTANAKPVWIAGRVMAPTTGVYCVSLCNSDNSRSYVFEVDCIADTWVDFEVEVPGDTAGTWLKNQGIGTRLRFCVAGGANFETAADAWAGGNFLVTANQANGTETNGNQYRIENVRLSVGAPVGQDWIGYNNELLRCQRYYQVHTHRLRWDQAIAGEVVGQILPMPQAMRATPTVVIDQLDAINMQSINVYGVSSYSMQIDYGGSAAGGASDYRFNVRLNARLI</sequence>
<gene>
    <name evidence="2" type="ORF">SAMN04488050_102127</name>
</gene>
<evidence type="ECO:0000313" key="3">
    <source>
        <dbReference type="Proteomes" id="UP000199392"/>
    </source>
</evidence>
<protein>
    <recommendedName>
        <fullName evidence="4">Tail fiber protein</fullName>
    </recommendedName>
</protein>
<proteinExistence type="predicted"/>
<evidence type="ECO:0000256" key="1">
    <source>
        <dbReference type="SAM" id="MobiDB-lite"/>
    </source>
</evidence>
<dbReference type="EMBL" id="FOZW01000002">
    <property type="protein sequence ID" value="SFS52840.1"/>
    <property type="molecule type" value="Genomic_DNA"/>
</dbReference>